<dbReference type="Pfam" id="PF21072">
    <property type="entry name" value="EFR3"/>
    <property type="match status" value="1"/>
</dbReference>
<dbReference type="InterPro" id="IPR049150">
    <property type="entry name" value="EFR3_HEAT-like_rpt"/>
</dbReference>
<dbReference type="InterPro" id="IPR039786">
    <property type="entry name" value="EFR3"/>
</dbReference>
<reference evidence="3 4" key="1">
    <citation type="submission" date="2016-03" db="EMBL/GenBank/DDBJ databases">
        <title>How can Kluyveromyces marxianus grow so fast - potential evolutionary course in Saccharomyces Complex revealed by comparative genomics.</title>
        <authorList>
            <person name="Mo W."/>
            <person name="Lu W."/>
            <person name="Yang X."/>
            <person name="Qi J."/>
            <person name="Lv H."/>
        </authorList>
    </citation>
    <scope>NUCLEOTIDE SEQUENCE [LARGE SCALE GENOMIC DNA]</scope>
    <source>
        <strain evidence="3 4">FIM1</strain>
    </source>
</reference>
<organism evidence="3 4">
    <name type="scientific">Kluyveromyces marxianus</name>
    <name type="common">Yeast</name>
    <name type="synonym">Candida kefyr</name>
    <dbReference type="NCBI Taxonomy" id="4911"/>
    <lineage>
        <taxon>Eukaryota</taxon>
        <taxon>Fungi</taxon>
        <taxon>Dikarya</taxon>
        <taxon>Ascomycota</taxon>
        <taxon>Saccharomycotina</taxon>
        <taxon>Saccharomycetes</taxon>
        <taxon>Saccharomycetales</taxon>
        <taxon>Saccharomycetaceae</taxon>
        <taxon>Kluyveromyces</taxon>
    </lineage>
</organism>
<dbReference type="EMBL" id="CP015057">
    <property type="protein sequence ID" value="QGN16181.1"/>
    <property type="molecule type" value="Genomic_DNA"/>
</dbReference>
<dbReference type="Proteomes" id="UP000422736">
    <property type="component" value="Chromosome 4"/>
</dbReference>
<name>A0ABX6EVC1_KLUMA</name>
<keyword evidence="4" id="KW-1185">Reference proteome</keyword>
<comment type="similarity">
    <text evidence="1">Belongs to the EFR3 family.</text>
</comment>
<evidence type="ECO:0000313" key="3">
    <source>
        <dbReference type="EMBL" id="QGN16181.1"/>
    </source>
</evidence>
<dbReference type="PANTHER" id="PTHR47766:SF1">
    <property type="entry name" value="PROTEIN EFR3"/>
    <property type="match status" value="1"/>
</dbReference>
<dbReference type="PANTHER" id="PTHR47766">
    <property type="entry name" value="PROTEIN EFR3"/>
    <property type="match status" value="1"/>
</dbReference>
<gene>
    <name evidence="3" type="primary">EFR3</name>
    <name evidence="3" type="ORF">FIM1_2883</name>
</gene>
<evidence type="ECO:0000256" key="2">
    <source>
        <dbReference type="ARBA" id="ARBA00017967"/>
    </source>
</evidence>
<evidence type="ECO:0000256" key="1">
    <source>
        <dbReference type="ARBA" id="ARBA00010216"/>
    </source>
</evidence>
<protein>
    <recommendedName>
        <fullName evidence="2">Protein EFR3</fullName>
    </recommendedName>
</protein>
<accession>A0ABX6EVC1</accession>
<sequence>MGFLFTPKHQKLVNQCYPPGRTPDKKPKSSETSYLLYYVNSRRPKLEKVSTYLVKKSNTDLNRKRSGNVSVTLELLAKIVDNCSENMNIFIKDFINIMIKVLNNNNFNNDPTIVGLIERVLFAICSNLDGSLVSGDSEFLELFKNFVTLYFNVASSRVNDTDLVLKGCLDFSKISNLGTIHQWSATAKNCVTIALEQFQQRHPAYAGATIDSVQSEPETQSLTKKPTITQTKSLGLDDVTDTSDYSILVLNAFFNTTETDKLTLSMHSLIESLLKTPNKELLQFICNGIPVQLRYIVILLFVRQLSSNSEENMIVILKLISSLLTSGVSIIGLSVIDILRKLLTVQLAKADSPLIVKQISVSIKDLNRKTYYKQQSYDMLSELSFKFIENQKAHHEDILKLDLDALFSTTGEECLDLDLYVDILPFVTNKEKLCSLLSQDTPHQVSFIRFFEKLSSLSKSDIELAISSCFKKYKGACLLSGLVYYLNHSQSSADYYIYHRYAAQFLELADYQSQVDYKQSHREVFTKEDLLNYYSDSGSNVYSEKGRDILLLDDHSNSNDVSPVNGKTSELSPIALPQINFPSSNMNGTVFRKQSPAHDIHSIRSLKRNATPKVKYLKTLVDNQKKNETATKSLRGSQSVKSKVTNITFLLDELNNDTHDIKITDPDDEDVIGMEKEDLVRSYSLRMSTIQSATSRNSRSFIPSAEVQKTEAPVDDFKDAQEDIEVSSSTRGRLFMA</sequence>
<reference evidence="3 4" key="2">
    <citation type="submission" date="2019-11" db="EMBL/GenBank/DDBJ databases">
        <authorList>
            <person name="Lu H."/>
        </authorList>
    </citation>
    <scope>NUCLEOTIDE SEQUENCE [LARGE SCALE GENOMIC DNA]</scope>
    <source>
        <strain evidence="3 4">FIM1</strain>
    </source>
</reference>
<evidence type="ECO:0000313" key="4">
    <source>
        <dbReference type="Proteomes" id="UP000422736"/>
    </source>
</evidence>
<proteinExistence type="inferred from homology"/>